<proteinExistence type="predicted"/>
<dbReference type="Proteomes" id="UP000199017">
    <property type="component" value="Unassembled WGS sequence"/>
</dbReference>
<reference evidence="2 3" key="1">
    <citation type="submission" date="2016-10" db="EMBL/GenBank/DDBJ databases">
        <authorList>
            <person name="de Groot N.N."/>
        </authorList>
    </citation>
    <scope>NUCLEOTIDE SEQUENCE [LARGE SCALE GENOMIC DNA]</scope>
    <source>
        <strain evidence="3">P4B,CCM 7963,CECT 7998,DSM 25260,IBRC-M 10614,KCTC 13821</strain>
    </source>
</reference>
<accession>A0A1G8RKZ3</accession>
<gene>
    <name evidence="2" type="ORF">SAMN05216352_1294</name>
</gene>
<feature type="compositionally biased region" description="Basic and acidic residues" evidence="1">
    <location>
        <begin position="77"/>
        <end position="88"/>
    </location>
</feature>
<organism evidence="2 3">
    <name type="scientific">Alteribacillus bidgolensis</name>
    <dbReference type="NCBI Taxonomy" id="930129"/>
    <lineage>
        <taxon>Bacteria</taxon>
        <taxon>Bacillati</taxon>
        <taxon>Bacillota</taxon>
        <taxon>Bacilli</taxon>
        <taxon>Bacillales</taxon>
        <taxon>Bacillaceae</taxon>
        <taxon>Alteribacillus</taxon>
    </lineage>
</organism>
<dbReference type="AlphaFoldDB" id="A0A1G8RKZ3"/>
<evidence type="ECO:0000256" key="1">
    <source>
        <dbReference type="SAM" id="MobiDB-lite"/>
    </source>
</evidence>
<evidence type="ECO:0000313" key="2">
    <source>
        <dbReference type="EMBL" id="SDJ17599.1"/>
    </source>
</evidence>
<dbReference type="EMBL" id="FNDU01000029">
    <property type="protein sequence ID" value="SDJ17599.1"/>
    <property type="molecule type" value="Genomic_DNA"/>
</dbReference>
<sequence>MVSGSGTSDAHFCVCSDKKVTWQSEDIHTHDIGFPATTDAHSLTQQLQSIEDQQGMTAVFSTYQNRSPKINNSIETASDKLKKDYSEN</sequence>
<feature type="region of interest" description="Disordered" evidence="1">
    <location>
        <begin position="68"/>
        <end position="88"/>
    </location>
</feature>
<protein>
    <submittedName>
        <fullName evidence="2">Uncharacterized protein</fullName>
    </submittedName>
</protein>
<keyword evidence="3" id="KW-1185">Reference proteome</keyword>
<name>A0A1G8RKZ3_9BACI</name>
<evidence type="ECO:0000313" key="3">
    <source>
        <dbReference type="Proteomes" id="UP000199017"/>
    </source>
</evidence>